<sequence length="54" mass="6253">AGYGYYPGYNSPYINDYHGYNGYTGYHGNYGWNKGWNNGPWEGPYGNKGHLYNY</sequence>
<accession>A0A8B6DTP0</accession>
<keyword evidence="2" id="KW-1185">Reference proteome</keyword>
<comment type="caution">
    <text evidence="1">The sequence shown here is derived from an EMBL/GenBank/DDBJ whole genome shotgun (WGS) entry which is preliminary data.</text>
</comment>
<gene>
    <name evidence="1" type="ORF">MGAL_10B057357</name>
</gene>
<reference evidence="1" key="1">
    <citation type="submission" date="2018-11" db="EMBL/GenBank/DDBJ databases">
        <authorList>
            <person name="Alioto T."/>
            <person name="Alioto T."/>
        </authorList>
    </citation>
    <scope>NUCLEOTIDE SEQUENCE</scope>
</reference>
<evidence type="ECO:0000313" key="2">
    <source>
        <dbReference type="Proteomes" id="UP000596742"/>
    </source>
</evidence>
<proteinExistence type="predicted"/>
<organism evidence="1 2">
    <name type="scientific">Mytilus galloprovincialis</name>
    <name type="common">Mediterranean mussel</name>
    <dbReference type="NCBI Taxonomy" id="29158"/>
    <lineage>
        <taxon>Eukaryota</taxon>
        <taxon>Metazoa</taxon>
        <taxon>Spiralia</taxon>
        <taxon>Lophotrochozoa</taxon>
        <taxon>Mollusca</taxon>
        <taxon>Bivalvia</taxon>
        <taxon>Autobranchia</taxon>
        <taxon>Pteriomorphia</taxon>
        <taxon>Mytilida</taxon>
        <taxon>Mytiloidea</taxon>
        <taxon>Mytilidae</taxon>
        <taxon>Mytilinae</taxon>
        <taxon>Mytilus</taxon>
    </lineage>
</organism>
<dbReference type="AlphaFoldDB" id="A0A8B6DTP0"/>
<evidence type="ECO:0000313" key="1">
    <source>
        <dbReference type="EMBL" id="VDI24370.1"/>
    </source>
</evidence>
<name>A0A8B6DTP0_MYTGA</name>
<feature type="non-terminal residue" evidence="1">
    <location>
        <position position="54"/>
    </location>
</feature>
<protein>
    <submittedName>
        <fullName evidence="1">Uncharacterized protein</fullName>
    </submittedName>
</protein>
<dbReference type="EMBL" id="UYJE01004025">
    <property type="protein sequence ID" value="VDI24370.1"/>
    <property type="molecule type" value="Genomic_DNA"/>
</dbReference>
<dbReference type="Proteomes" id="UP000596742">
    <property type="component" value="Unassembled WGS sequence"/>
</dbReference>